<proteinExistence type="predicted"/>
<dbReference type="EMBL" id="AFMF02000002">
    <property type="protein sequence ID" value="EMM98032.1"/>
    <property type="molecule type" value="Genomic_DNA"/>
</dbReference>
<gene>
    <name evidence="1" type="ORF">LEP1GSC158_3859</name>
</gene>
<dbReference type="Proteomes" id="UP000012089">
    <property type="component" value="Unassembled WGS sequence"/>
</dbReference>
<organism evidence="1 2">
    <name type="scientific">Leptospira interrogans serovar Zanoni str. LT2156</name>
    <dbReference type="NCBI Taxonomy" id="1001601"/>
    <lineage>
        <taxon>Bacteria</taxon>
        <taxon>Pseudomonadati</taxon>
        <taxon>Spirochaetota</taxon>
        <taxon>Spirochaetia</taxon>
        <taxon>Leptospirales</taxon>
        <taxon>Leptospiraceae</taxon>
        <taxon>Leptospira</taxon>
    </lineage>
</organism>
<accession>M6HRL9</accession>
<evidence type="ECO:0000313" key="1">
    <source>
        <dbReference type="EMBL" id="EMM98032.1"/>
    </source>
</evidence>
<protein>
    <submittedName>
        <fullName evidence="1">Uncharacterized protein</fullName>
    </submittedName>
</protein>
<comment type="caution">
    <text evidence="1">The sequence shown here is derived from an EMBL/GenBank/DDBJ whole genome shotgun (WGS) entry which is preliminary data.</text>
</comment>
<name>M6HRL9_LEPIR</name>
<evidence type="ECO:0000313" key="2">
    <source>
        <dbReference type="Proteomes" id="UP000012089"/>
    </source>
</evidence>
<dbReference type="AlphaFoldDB" id="M6HRL9"/>
<reference evidence="1 2" key="1">
    <citation type="submission" date="2013-01" db="EMBL/GenBank/DDBJ databases">
        <authorList>
            <person name="Harkins D.M."/>
            <person name="Durkin A.S."/>
            <person name="Brinkac L.M."/>
            <person name="Haft D.H."/>
            <person name="Selengut J.D."/>
            <person name="Sanka R."/>
            <person name="DePew J."/>
            <person name="Purushe J."/>
            <person name="Tulsiani S.M."/>
            <person name="Graham G.C."/>
            <person name="Burns M.-A."/>
            <person name="Dohnt M.F."/>
            <person name="Smythe L.D."/>
            <person name="McKay D.B."/>
            <person name="Craig S.B."/>
            <person name="Vinetz J.M."/>
            <person name="Sutton G.G."/>
            <person name="Nierman W.C."/>
            <person name="Fouts D.E."/>
        </authorList>
    </citation>
    <scope>NUCLEOTIDE SEQUENCE [LARGE SCALE GENOMIC DNA]</scope>
    <source>
        <strain evidence="1 2">LT2156</strain>
    </source>
</reference>
<sequence length="38" mass="4536">MLDVFLSFSRRIFLSPANRFLIPWRKKIQSRLKSAKGQ</sequence>